<evidence type="ECO:0000313" key="10">
    <source>
        <dbReference type="EMBL" id="KAJ1911133.1"/>
    </source>
</evidence>
<feature type="compositionally biased region" description="Polar residues" evidence="7">
    <location>
        <begin position="810"/>
        <end position="824"/>
    </location>
</feature>
<feature type="compositionally biased region" description="Polar residues" evidence="7">
    <location>
        <begin position="1235"/>
        <end position="1259"/>
    </location>
</feature>
<evidence type="ECO:0000313" key="11">
    <source>
        <dbReference type="Proteomes" id="UP001150569"/>
    </source>
</evidence>
<feature type="compositionally biased region" description="Polar residues" evidence="7">
    <location>
        <begin position="1344"/>
        <end position="1359"/>
    </location>
</feature>
<dbReference type="GO" id="GO:0035556">
    <property type="term" value="P:intracellular signal transduction"/>
    <property type="evidence" value="ECO:0007669"/>
    <property type="project" value="TreeGrafter"/>
</dbReference>
<keyword evidence="4" id="KW-0418">Kinase</keyword>
<feature type="region of interest" description="Disordered" evidence="7">
    <location>
        <begin position="1189"/>
        <end position="1380"/>
    </location>
</feature>
<evidence type="ECO:0008006" key="12">
    <source>
        <dbReference type="Google" id="ProtNLM"/>
    </source>
</evidence>
<dbReference type="EMBL" id="JANBPT010000964">
    <property type="protein sequence ID" value="KAJ1911133.1"/>
    <property type="molecule type" value="Genomic_DNA"/>
</dbReference>
<evidence type="ECO:0000259" key="9">
    <source>
        <dbReference type="PROSITE" id="PS50032"/>
    </source>
</evidence>
<name>A0A9W7ZLJ5_9FUNG</name>
<dbReference type="InterPro" id="IPR008271">
    <property type="entry name" value="Ser/Thr_kinase_AS"/>
</dbReference>
<feature type="compositionally biased region" description="Basic and acidic residues" evidence="7">
    <location>
        <begin position="442"/>
        <end position="458"/>
    </location>
</feature>
<evidence type="ECO:0000256" key="6">
    <source>
        <dbReference type="PROSITE-ProRule" id="PRU10141"/>
    </source>
</evidence>
<protein>
    <recommendedName>
        <fullName evidence="12">Non-specific serine/threonine protein kinase</fullName>
    </recommendedName>
</protein>
<evidence type="ECO:0000259" key="8">
    <source>
        <dbReference type="PROSITE" id="PS50011"/>
    </source>
</evidence>
<dbReference type="FunFam" id="1.10.510.10:FF:000571">
    <property type="entry name" value="Maternal embryonic leucine zipper kinase"/>
    <property type="match status" value="1"/>
</dbReference>
<feature type="compositionally biased region" description="Low complexity" evidence="7">
    <location>
        <begin position="668"/>
        <end position="684"/>
    </location>
</feature>
<feature type="region of interest" description="Disordered" evidence="7">
    <location>
        <begin position="419"/>
        <end position="532"/>
    </location>
</feature>
<keyword evidence="1" id="KW-0723">Serine/threonine-protein kinase</keyword>
<evidence type="ECO:0000256" key="4">
    <source>
        <dbReference type="ARBA" id="ARBA00022777"/>
    </source>
</evidence>
<accession>A0A9W7ZLJ5</accession>
<dbReference type="PROSITE" id="PS50011">
    <property type="entry name" value="PROTEIN_KINASE_DOM"/>
    <property type="match status" value="1"/>
</dbReference>
<feature type="compositionally biased region" description="Low complexity" evidence="7">
    <location>
        <begin position="1200"/>
        <end position="1227"/>
    </location>
</feature>
<dbReference type="SUPFAM" id="SSF56112">
    <property type="entry name" value="Protein kinase-like (PK-like)"/>
    <property type="match status" value="1"/>
</dbReference>
<keyword evidence="5 6" id="KW-0067">ATP-binding</keyword>
<dbReference type="PROSITE" id="PS00107">
    <property type="entry name" value="PROTEIN_KINASE_ATP"/>
    <property type="match status" value="1"/>
</dbReference>
<keyword evidence="2" id="KW-0808">Transferase</keyword>
<dbReference type="PROSITE" id="PS00108">
    <property type="entry name" value="PROTEIN_KINASE_ST"/>
    <property type="match status" value="1"/>
</dbReference>
<dbReference type="GO" id="GO:0005737">
    <property type="term" value="C:cytoplasm"/>
    <property type="evidence" value="ECO:0007669"/>
    <property type="project" value="TreeGrafter"/>
</dbReference>
<evidence type="ECO:0000256" key="1">
    <source>
        <dbReference type="ARBA" id="ARBA00022527"/>
    </source>
</evidence>
<feature type="region of interest" description="Disordered" evidence="7">
    <location>
        <begin position="668"/>
        <end position="690"/>
    </location>
</feature>
<dbReference type="SMART" id="SM00220">
    <property type="entry name" value="S_TKc"/>
    <property type="match status" value="1"/>
</dbReference>
<dbReference type="InterPro" id="IPR000719">
    <property type="entry name" value="Prot_kinase_dom"/>
</dbReference>
<organism evidence="10 11">
    <name type="scientific">Tieghemiomyces parasiticus</name>
    <dbReference type="NCBI Taxonomy" id="78921"/>
    <lineage>
        <taxon>Eukaryota</taxon>
        <taxon>Fungi</taxon>
        <taxon>Fungi incertae sedis</taxon>
        <taxon>Zoopagomycota</taxon>
        <taxon>Kickxellomycotina</taxon>
        <taxon>Dimargaritomycetes</taxon>
        <taxon>Dimargaritales</taxon>
        <taxon>Dimargaritaceae</taxon>
        <taxon>Tieghemiomyces</taxon>
    </lineage>
</organism>
<feature type="compositionally biased region" description="Low complexity" evidence="7">
    <location>
        <begin position="851"/>
        <end position="862"/>
    </location>
</feature>
<dbReference type="GO" id="GO:0005524">
    <property type="term" value="F:ATP binding"/>
    <property type="evidence" value="ECO:0007669"/>
    <property type="project" value="UniProtKB-UniRule"/>
</dbReference>
<dbReference type="Proteomes" id="UP001150569">
    <property type="component" value="Unassembled WGS sequence"/>
</dbReference>
<feature type="domain" description="Protein kinase" evidence="8">
    <location>
        <begin position="45"/>
        <end position="307"/>
    </location>
</feature>
<feature type="region of interest" description="Disordered" evidence="7">
    <location>
        <begin position="802"/>
        <end position="862"/>
    </location>
</feature>
<dbReference type="PANTHER" id="PTHR24346">
    <property type="entry name" value="MAP/MICROTUBULE AFFINITY-REGULATING KINASE"/>
    <property type="match status" value="1"/>
</dbReference>
<reference evidence="10" key="1">
    <citation type="submission" date="2022-07" db="EMBL/GenBank/DDBJ databases">
        <title>Phylogenomic reconstructions and comparative analyses of Kickxellomycotina fungi.</title>
        <authorList>
            <person name="Reynolds N.K."/>
            <person name="Stajich J.E."/>
            <person name="Barry K."/>
            <person name="Grigoriev I.V."/>
            <person name="Crous P."/>
            <person name="Smith M.E."/>
        </authorList>
    </citation>
    <scope>NUCLEOTIDE SEQUENCE</scope>
    <source>
        <strain evidence="10">RSA 861</strain>
    </source>
</reference>
<feature type="region of interest" description="Disordered" evidence="7">
    <location>
        <begin position="715"/>
        <end position="770"/>
    </location>
</feature>
<feature type="compositionally biased region" description="Polar residues" evidence="7">
    <location>
        <begin position="1286"/>
        <end position="1310"/>
    </location>
</feature>
<dbReference type="PROSITE" id="PS50032">
    <property type="entry name" value="KA1"/>
    <property type="match status" value="1"/>
</dbReference>
<feature type="compositionally biased region" description="Polar residues" evidence="7">
    <location>
        <begin position="325"/>
        <end position="334"/>
    </location>
</feature>
<feature type="region of interest" description="Disordered" evidence="7">
    <location>
        <begin position="325"/>
        <end position="346"/>
    </location>
</feature>
<feature type="compositionally biased region" description="Basic and acidic residues" evidence="7">
    <location>
        <begin position="724"/>
        <end position="733"/>
    </location>
</feature>
<comment type="caution">
    <text evidence="10">The sequence shown here is derived from an EMBL/GenBank/DDBJ whole genome shotgun (WGS) entry which is preliminary data.</text>
</comment>
<feature type="compositionally biased region" description="Basic and acidic residues" evidence="7">
    <location>
        <begin position="834"/>
        <end position="844"/>
    </location>
</feature>
<evidence type="ECO:0000256" key="3">
    <source>
        <dbReference type="ARBA" id="ARBA00022741"/>
    </source>
</evidence>
<dbReference type="InterPro" id="IPR017441">
    <property type="entry name" value="Protein_kinase_ATP_BS"/>
</dbReference>
<feature type="compositionally biased region" description="Basic and acidic residues" evidence="7">
    <location>
        <begin position="1128"/>
        <end position="1139"/>
    </location>
</feature>
<dbReference type="InterPro" id="IPR011009">
    <property type="entry name" value="Kinase-like_dom_sf"/>
</dbReference>
<dbReference type="PANTHER" id="PTHR24346:SF110">
    <property type="entry name" value="NON-SPECIFIC SERINE_THREONINE PROTEIN KINASE"/>
    <property type="match status" value="1"/>
</dbReference>
<keyword evidence="11" id="KW-1185">Reference proteome</keyword>
<feature type="region of interest" description="Disordered" evidence="7">
    <location>
        <begin position="548"/>
        <end position="612"/>
    </location>
</feature>
<feature type="binding site" evidence="6">
    <location>
        <position position="78"/>
    </location>
    <ligand>
        <name>ATP</name>
        <dbReference type="ChEBI" id="CHEBI:30616"/>
    </ligand>
</feature>
<dbReference type="Gene3D" id="3.30.310.80">
    <property type="entry name" value="Kinase associated domain 1, KA1"/>
    <property type="match status" value="1"/>
</dbReference>
<feature type="region of interest" description="Disordered" evidence="7">
    <location>
        <begin position="1081"/>
        <end position="1167"/>
    </location>
</feature>
<dbReference type="OrthoDB" id="193931at2759"/>
<dbReference type="Gene3D" id="1.10.510.10">
    <property type="entry name" value="Transferase(Phosphotransferase) domain 1"/>
    <property type="match status" value="1"/>
</dbReference>
<feature type="compositionally biased region" description="Low complexity" evidence="7">
    <location>
        <begin position="335"/>
        <end position="346"/>
    </location>
</feature>
<dbReference type="Pfam" id="PF00069">
    <property type="entry name" value="Pkinase"/>
    <property type="match status" value="1"/>
</dbReference>
<feature type="compositionally biased region" description="Polar residues" evidence="7">
    <location>
        <begin position="736"/>
        <end position="753"/>
    </location>
</feature>
<feature type="compositionally biased region" description="Basic and acidic residues" evidence="7">
    <location>
        <begin position="500"/>
        <end position="518"/>
    </location>
</feature>
<evidence type="ECO:0000256" key="5">
    <source>
        <dbReference type="ARBA" id="ARBA00022840"/>
    </source>
</evidence>
<evidence type="ECO:0000256" key="7">
    <source>
        <dbReference type="SAM" id="MobiDB-lite"/>
    </source>
</evidence>
<feature type="domain" description="KA1" evidence="9">
    <location>
        <begin position="926"/>
        <end position="976"/>
    </location>
</feature>
<dbReference type="FunFam" id="3.30.200.20:FF:000003">
    <property type="entry name" value="Non-specific serine/threonine protein kinase"/>
    <property type="match status" value="1"/>
</dbReference>
<dbReference type="InterPro" id="IPR001772">
    <property type="entry name" value="KA1_dom"/>
</dbReference>
<feature type="compositionally biased region" description="Basic and acidic residues" evidence="7">
    <location>
        <begin position="1101"/>
        <end position="1115"/>
    </location>
</feature>
<proteinExistence type="predicted"/>
<dbReference type="GO" id="GO:0004674">
    <property type="term" value="F:protein serine/threonine kinase activity"/>
    <property type="evidence" value="ECO:0007669"/>
    <property type="project" value="UniProtKB-KW"/>
</dbReference>
<gene>
    <name evidence="10" type="ORF">IWQ60_010283</name>
</gene>
<keyword evidence="3 6" id="KW-0547">Nucleotide-binding</keyword>
<sequence>MADPFLAPSASPAYPEDHLVAVPTEAVASPAAQRRRTRMNAFGNYVLMQTIGEGEFAKVKFAVHRTLSTEVAIKLIKKESIDSEAKLSKINREIMALKTVKHPHIVQLYEIIETDRYIGIVMEYASGGELFDYILAHRFLREKEAARLFAQLISGVDYLHKHHIVHRDLKLENLLLDSHRELKITDFGFANQFQRATEDLMATSCGSPCYAAPELVVNDGMYVGTAVDIWSCGVILYAMLAGYLPFDDDPTNPDGDNINQLYKYILTTPLVFPDYISTLARDLLRRMLVPDPAHRCDIRAIMLHEWLAPYSYVFDLAHPAANESMADSTVTEPQASEAAAAPSDPLLPDEEVRQAKSRKRHTIQVEYDSNALAAYGLTDAQHRSTTSLAVAVGDSAADLGEVSPLSPVSTNPEIRSVASDEIQPASPPLPDVSESLATPESVRADSPLDPHEIPDVDHTPQLADSQEQPAAEVPAAHARENATTDSAASLGDVVTTPGPTDERKPEVEIIDVPLDKPAETSPTAFQAKRRKAHSVLVTGTSLAALSPLQESADADGSDRPVSANPARRVVDWLRRKAHPPSRSDETVSENPAAAISGDQLPSTARKADVSEDNPRLRLHRGAVDQDSLTTQTPDEIFQMVKRTAFSMGLEVYKETDYKLKCIRPARGGPQAPAAAASETTAAGAVSRPSISHTRVTNLTSSHGVFSRLTQAIGHSKTTSLASESRADLPRHGVDPTPTSRASMDLSRNQTPPGSSGLPPAAVAATTGRPKRQSAFMRFLPFGQHSPSRSAPPGVAKGISTTALAKRSSAESHTAPTNRVSSPHSSLDRLQATRASHDPIPDHRRNQSTGTVSAASQRNVSQSSSAAASAALAATATAGPRSSHDSSVHSLLNQSRDHLSVHSGESPRSVALRTITERAEPVYGELYVDAGGEVRLTIDICKLKNLPHLLTVRVRRQRGNIWSYKFLYNEFFKRLDLSGRNGTTDPVAHPAGDALTPSKRDVPFKTVGGAVGAAATRALNEATAPPSRASVTFGKRQTVAAVSSDVDSTTAAGTRSNKRGSIFHPSHLFSANTGVGRFMARSSTDAKHAPSLKEIFGPSGPDKPKAVKSRSDRTKAEAAAVTTAPSPLKEAKQRDRKESAAGHSKRKVSGNPTQTAATVRRGRMDGDLPPLTPILTAISPSISVAGADYHYRPTSAAPPSTRATDTADNTTDEYPYYRPPASSSSVYPNHRRHSMSTHSATNFLSSTRATLTPSLHSVTRSTDKSDDSDSSASDTSSAGSSHVNGHEPQTPSPLASELTQPAEPDQQQTPPMKQKAAGPALAEVDKERGAKPQPSAGRTGRSRAHSTSIVSTIKNASFLLTRNRGNGNGNATPTEAPAATQ</sequence>
<feature type="compositionally biased region" description="Low complexity" evidence="7">
    <location>
        <begin position="1269"/>
        <end position="1280"/>
    </location>
</feature>
<dbReference type="Pfam" id="PF02149">
    <property type="entry name" value="KA1"/>
    <property type="match status" value="1"/>
</dbReference>
<evidence type="ECO:0000256" key="2">
    <source>
        <dbReference type="ARBA" id="ARBA00022679"/>
    </source>
</evidence>